<keyword evidence="2" id="KW-0812">Transmembrane</keyword>
<dbReference type="Pfam" id="PF00149">
    <property type="entry name" value="Metallophos"/>
    <property type="match status" value="1"/>
</dbReference>
<dbReference type="InterPro" id="IPR004843">
    <property type="entry name" value="Calcineurin-like_PHP"/>
</dbReference>
<protein>
    <submittedName>
        <fullName evidence="6">Phosphodiester glycosidase family protein</fullName>
    </submittedName>
</protein>
<feature type="compositionally biased region" description="Low complexity" evidence="1">
    <location>
        <begin position="1153"/>
        <end position="1163"/>
    </location>
</feature>
<dbReference type="InterPro" id="IPR029052">
    <property type="entry name" value="Metallo-depent_PP-like"/>
</dbReference>
<dbReference type="Proteomes" id="UP001500622">
    <property type="component" value="Unassembled WGS sequence"/>
</dbReference>
<dbReference type="GO" id="GO:0016798">
    <property type="term" value="F:hydrolase activity, acting on glycosyl bonds"/>
    <property type="evidence" value="ECO:0007669"/>
    <property type="project" value="UniProtKB-KW"/>
</dbReference>
<feature type="domain" description="Phosphodiester glycosidase" evidence="5">
    <location>
        <begin position="255"/>
        <end position="392"/>
    </location>
</feature>
<name>A0ABP8LHR2_9MICO</name>
<dbReference type="Gene3D" id="3.60.21.10">
    <property type="match status" value="1"/>
</dbReference>
<keyword evidence="3" id="KW-0732">Signal</keyword>
<dbReference type="EMBL" id="BAABGN010000012">
    <property type="protein sequence ID" value="GAA4429235.1"/>
    <property type="molecule type" value="Genomic_DNA"/>
</dbReference>
<evidence type="ECO:0000259" key="4">
    <source>
        <dbReference type="Pfam" id="PF00149"/>
    </source>
</evidence>
<feature type="compositionally biased region" description="Gly residues" evidence="1">
    <location>
        <begin position="1170"/>
        <end position="1184"/>
    </location>
</feature>
<feature type="region of interest" description="Disordered" evidence="1">
    <location>
        <begin position="1121"/>
        <end position="1205"/>
    </location>
</feature>
<evidence type="ECO:0000256" key="3">
    <source>
        <dbReference type="SAM" id="SignalP"/>
    </source>
</evidence>
<keyword evidence="6" id="KW-0326">Glycosidase</keyword>
<evidence type="ECO:0000256" key="2">
    <source>
        <dbReference type="SAM" id="Phobius"/>
    </source>
</evidence>
<evidence type="ECO:0000259" key="5">
    <source>
        <dbReference type="Pfam" id="PF09992"/>
    </source>
</evidence>
<reference evidence="7" key="1">
    <citation type="journal article" date="2019" name="Int. J. Syst. Evol. Microbiol.">
        <title>The Global Catalogue of Microorganisms (GCM) 10K type strain sequencing project: providing services to taxonomists for standard genome sequencing and annotation.</title>
        <authorList>
            <consortium name="The Broad Institute Genomics Platform"/>
            <consortium name="The Broad Institute Genome Sequencing Center for Infectious Disease"/>
            <person name="Wu L."/>
            <person name="Ma J."/>
        </authorList>
    </citation>
    <scope>NUCLEOTIDE SEQUENCE [LARGE SCALE GENOMIC DNA]</scope>
    <source>
        <strain evidence="7">JCM 17810</strain>
    </source>
</reference>
<feature type="domain" description="Calcineurin-like phosphoesterase" evidence="4">
    <location>
        <begin position="760"/>
        <end position="950"/>
    </location>
</feature>
<dbReference type="Pfam" id="PF09992">
    <property type="entry name" value="NAGPA"/>
    <property type="match status" value="1"/>
</dbReference>
<proteinExistence type="predicted"/>
<evidence type="ECO:0000313" key="6">
    <source>
        <dbReference type="EMBL" id="GAA4429235.1"/>
    </source>
</evidence>
<dbReference type="InterPro" id="IPR018711">
    <property type="entry name" value="NAGPA"/>
</dbReference>
<sequence length="1236" mass="125843">MPRHTSRLARPALLALLAPSLLAVPLLVPPAAAQPDTRDDMDLVADGVFASAETDRVAPGLDVTRFSRLEDEGWTAGAVLHADLSVGSLEADVVNSGTVTEPVPVSEHVARSGAVVGVNGDFFDINYSNAARGTAFGSGGVLNGTSTPYPALAVSEGVASIGELTTEATFTVDGVEHAVAGVNTPHLPEDGVGLYTSGWGSHTLTRPVGGPEQVSGQIAVAVVDDGEVSEVIEDPGAGVLDAPEIAGGQELLLGREDGAELLADLEAGDPVEVAVEASMPADVAVTGSDVLLADGAVVADDGAVHPRTAVGVGPDGTELFVVALDGRAHFGRGMSLAELAQLLLDMGATDAVNLDGGGSTTMVARRAGATAAEVMNRPSDGSERPVPNALVFRSTAESGALQDVAVSPSSDRDGAAHVVPGLHRTLRGTGLDGNLAPVSADGEFTAASSAVSVAESDGATAVVRGEHRGTASVRYAVGDLTASTQLEVLGELDHVGASQNVVALEAAGSSAVVEVTGYDADGHAAPIEVRDLVIDAPEGFTVEPEGLDALRITAQSGDGAGTVCLSVAGHQIEIAVTAGSEELQVADMSAAADWSFASARATGEVAPAPGPDGADGLRMSYDFTRATATRGGYAVAPEPLELPGQPRAVTMWMHGSGNGEWPRLQVSTGDGVVTNLDGPMVTWEGWQQVTFPVPAGTAYPLTLERVRMMETRPQAQYQGEVVIGPISVIVSAQVDPPVQEPVHDPVIVTDGTVADRPLQVAVMSDAQFVARNPDSDLVQAARRTLREIVAAEPDLLVINGDLVDEATPADFALARTVLTEEVGDAVPWVYVPGNHEIMGGAIANFVEEFGPTHQSLTLDRTRVITLDSSTGTLSGGGMDQLRMLEQELDSAANDPGVSGVMVFAHHPTQDPLPDDASQLGDRVEAAALEEKLADFRENSGKSAAYIAGHVGVFHASSSEGVSYVISGNSGKNPSSTPDNGGFTGWMMLGVNPAAGDVGRVPDVPGARLAWMRAQVNAHVDDLWITGPEAMEVGDQAAVGATILQGGREVPVGWPVSGDWTGQGVTIDDGHTARAGDAMVLEASGAALRYNPATGTLTAVSPGEAVLTVAVNGTVAELPVTVAAEDGTPPDPTDPPTEEPTTPSPEDPSDEPTSEPTASPAPGSDGDDDGMGGPDGTDGQDGAGAPGRDQGAPGDRGQHDDGGELPWTGAQVAIPALLAAVLIVLGVCALAARGRSA</sequence>
<dbReference type="PANTHER" id="PTHR40446">
    <property type="entry name" value="N-ACETYLGLUCOSAMINE-1-PHOSPHODIESTER ALPHA-N-ACETYLGLUCOSAMINIDASE"/>
    <property type="match status" value="1"/>
</dbReference>
<dbReference type="PANTHER" id="PTHR40446:SF2">
    <property type="entry name" value="N-ACETYLGLUCOSAMINE-1-PHOSPHODIESTER ALPHA-N-ACETYLGLUCOSAMINIDASE"/>
    <property type="match status" value="1"/>
</dbReference>
<comment type="caution">
    <text evidence="6">The sequence shown here is derived from an EMBL/GenBank/DDBJ whole genome shotgun (WGS) entry which is preliminary data.</text>
</comment>
<accession>A0ABP8LHR2</accession>
<dbReference type="RefSeq" id="WP_345217198.1">
    <property type="nucleotide sequence ID" value="NZ_BAABGN010000012.1"/>
</dbReference>
<dbReference type="SUPFAM" id="SSF56300">
    <property type="entry name" value="Metallo-dependent phosphatases"/>
    <property type="match status" value="1"/>
</dbReference>
<keyword evidence="6" id="KW-0378">Hydrolase</keyword>
<evidence type="ECO:0000256" key="1">
    <source>
        <dbReference type="SAM" id="MobiDB-lite"/>
    </source>
</evidence>
<evidence type="ECO:0000313" key="7">
    <source>
        <dbReference type="Proteomes" id="UP001500622"/>
    </source>
</evidence>
<feature type="chain" id="PRO_5045477879" evidence="3">
    <location>
        <begin position="24"/>
        <end position="1236"/>
    </location>
</feature>
<keyword evidence="2" id="KW-1133">Transmembrane helix</keyword>
<feature type="transmembrane region" description="Helical" evidence="2">
    <location>
        <begin position="1211"/>
        <end position="1231"/>
    </location>
</feature>
<keyword evidence="2" id="KW-0472">Membrane</keyword>
<gene>
    <name evidence="6" type="ORF">GCM10023169_31300</name>
</gene>
<keyword evidence="7" id="KW-1185">Reference proteome</keyword>
<feature type="signal peptide" evidence="3">
    <location>
        <begin position="1"/>
        <end position="23"/>
    </location>
</feature>
<organism evidence="6 7">
    <name type="scientific">Georgenia halophila</name>
    <dbReference type="NCBI Taxonomy" id="620889"/>
    <lineage>
        <taxon>Bacteria</taxon>
        <taxon>Bacillati</taxon>
        <taxon>Actinomycetota</taxon>
        <taxon>Actinomycetes</taxon>
        <taxon>Micrococcales</taxon>
        <taxon>Bogoriellaceae</taxon>
        <taxon>Georgenia</taxon>
    </lineage>
</organism>